<evidence type="ECO:0000313" key="1">
    <source>
        <dbReference type="EMBL" id="KAA6383106.1"/>
    </source>
</evidence>
<accession>A0A5J4VKX8</accession>
<dbReference type="AlphaFoldDB" id="A0A5J4VKX8"/>
<sequence>MDEEEPQREIQTERPRRHRYTFNKYKEVPSETAQVEPEQVVQDTYLSHPNLEIQKFIKDPILRCLYFKKYKKKKIVGVYDVLIKNVSISNIDNILWNNLEKLQRVKKDFVRLSDKQEPDIGPDDF</sequence>
<evidence type="ECO:0000313" key="2">
    <source>
        <dbReference type="Proteomes" id="UP000324800"/>
    </source>
</evidence>
<proteinExistence type="predicted"/>
<comment type="caution">
    <text evidence="1">The sequence shown here is derived from an EMBL/GenBank/DDBJ whole genome shotgun (WGS) entry which is preliminary data.</text>
</comment>
<organism evidence="1 2">
    <name type="scientific">Streblomastix strix</name>
    <dbReference type="NCBI Taxonomy" id="222440"/>
    <lineage>
        <taxon>Eukaryota</taxon>
        <taxon>Metamonada</taxon>
        <taxon>Preaxostyla</taxon>
        <taxon>Oxymonadida</taxon>
        <taxon>Streblomastigidae</taxon>
        <taxon>Streblomastix</taxon>
    </lineage>
</organism>
<dbReference type="Proteomes" id="UP000324800">
    <property type="component" value="Unassembled WGS sequence"/>
</dbReference>
<dbReference type="EMBL" id="SNRW01006426">
    <property type="protein sequence ID" value="KAA6383106.1"/>
    <property type="molecule type" value="Genomic_DNA"/>
</dbReference>
<protein>
    <submittedName>
        <fullName evidence="1">Uncharacterized protein</fullName>
    </submittedName>
</protein>
<reference evidence="1 2" key="1">
    <citation type="submission" date="2019-03" db="EMBL/GenBank/DDBJ databases">
        <title>Single cell metagenomics reveals metabolic interactions within the superorganism composed of flagellate Streblomastix strix and complex community of Bacteroidetes bacteria on its surface.</title>
        <authorList>
            <person name="Treitli S.C."/>
            <person name="Kolisko M."/>
            <person name="Husnik F."/>
            <person name="Keeling P."/>
            <person name="Hampl V."/>
        </authorList>
    </citation>
    <scope>NUCLEOTIDE SEQUENCE [LARGE SCALE GENOMIC DNA]</scope>
    <source>
        <strain evidence="1">ST1C</strain>
    </source>
</reference>
<name>A0A5J4VKX8_9EUKA</name>
<gene>
    <name evidence="1" type="ORF">EZS28_021365</name>
</gene>